<dbReference type="GeneID" id="77676729"/>
<protein>
    <submittedName>
        <fullName evidence="2">Uncharacterized protein</fullName>
    </submittedName>
</protein>
<accession>A0A086J0V4</accession>
<reference evidence="2 3" key="1">
    <citation type="journal article" date="2014" name="Genome Announc.">
        <title>Genome Sequence of the Microsporidian Species Nematocida sp1 Strain ERTm6 (ATCC PRA-372).</title>
        <authorList>
            <person name="Bakowski M.A."/>
            <person name="Priest M."/>
            <person name="Young S."/>
            <person name="Cuomo C.A."/>
            <person name="Troemel E.R."/>
        </authorList>
    </citation>
    <scope>NUCLEOTIDE SEQUENCE [LARGE SCALE GENOMIC DNA]</scope>
    <source>
        <strain evidence="2 3">ERTm6</strain>
    </source>
</reference>
<feature type="region of interest" description="Disordered" evidence="1">
    <location>
        <begin position="342"/>
        <end position="381"/>
    </location>
</feature>
<name>A0A086J0V4_NEMA1</name>
<dbReference type="Proteomes" id="UP000054524">
    <property type="component" value="Unassembled WGS sequence"/>
</dbReference>
<feature type="region of interest" description="Disordered" evidence="1">
    <location>
        <begin position="96"/>
        <end position="130"/>
    </location>
</feature>
<dbReference type="HOGENOM" id="CLU_778652_0_0_1"/>
<sequence length="412" mass="44879">MLAKKDHSKAQKKSTSIAGRMKRFFLGAFKSKAKVSNAAESPLPCEETLRKGGLVETSSLCTGTLAMQATQETDIAQSTKKKQKITKSSLESAVDRPVYPGTYGLDERSAPAEQPAHIESSSAQSTALERELPLEPSADANSPANASNAANSLLVEEPDTQAEKEHAELHALVFFMREIEKIAQDTEAMGDVAYLPVILFFTLSQKGFSLTDDLLLSSEKFHSISQGHPEHRALMDETAANCLVSEALAPLETMAERLALCRPALLAYVSLCNSVHASVFVENKKHTMSETAIGFVCEVLKYIKYVIAAELLRIDLSSEDTPSKSLAPYAHSEAYCDSALEDSSEQSEEVCPERQAAPKEEPLSLPGQDESSFESRSLSSGDELADNVLFKRQKEKYQSQATQVEQAGVHSK</sequence>
<dbReference type="EMBL" id="AKIJ01000004">
    <property type="protein sequence ID" value="KFG25772.1"/>
    <property type="molecule type" value="Genomic_DNA"/>
</dbReference>
<dbReference type="RefSeq" id="XP_052904327.1">
    <property type="nucleotide sequence ID" value="XM_053049377.1"/>
</dbReference>
<comment type="caution">
    <text evidence="2">The sequence shown here is derived from an EMBL/GenBank/DDBJ whole genome shotgun (WGS) entry which is preliminary data.</text>
</comment>
<evidence type="ECO:0000313" key="3">
    <source>
        <dbReference type="Proteomes" id="UP000054524"/>
    </source>
</evidence>
<organism evidence="2 3">
    <name type="scientific">Nematocida ausubeli (strain ATCC PRA-371 / ERTm2)</name>
    <name type="common">Nematode killer fungus</name>
    <dbReference type="NCBI Taxonomy" id="1913371"/>
    <lineage>
        <taxon>Eukaryota</taxon>
        <taxon>Fungi</taxon>
        <taxon>Fungi incertae sedis</taxon>
        <taxon>Microsporidia</taxon>
        <taxon>Nematocida</taxon>
    </lineage>
</organism>
<gene>
    <name evidence="2" type="ORF">NESG_01756</name>
</gene>
<evidence type="ECO:0000313" key="2">
    <source>
        <dbReference type="EMBL" id="KFG25772.1"/>
    </source>
</evidence>
<proteinExistence type="predicted"/>
<dbReference type="AlphaFoldDB" id="A0A086J0V4"/>
<keyword evidence="3" id="KW-1185">Reference proteome</keyword>
<feature type="region of interest" description="Disordered" evidence="1">
    <location>
        <begin position="72"/>
        <end position="91"/>
    </location>
</feature>
<evidence type="ECO:0000256" key="1">
    <source>
        <dbReference type="SAM" id="MobiDB-lite"/>
    </source>
</evidence>